<dbReference type="CDD" id="cd06261">
    <property type="entry name" value="TM_PBP2"/>
    <property type="match status" value="1"/>
</dbReference>
<dbReference type="InterPro" id="IPR035906">
    <property type="entry name" value="MetI-like_sf"/>
</dbReference>
<protein>
    <submittedName>
        <fullName evidence="10">Peptide/nickel transport system permease protein/oligopeptide transport system permease protein</fullName>
    </submittedName>
</protein>
<keyword evidence="3" id="KW-1003">Cell membrane</keyword>
<dbReference type="SUPFAM" id="SSF161098">
    <property type="entry name" value="MetI-like"/>
    <property type="match status" value="1"/>
</dbReference>
<evidence type="ECO:0000256" key="8">
    <source>
        <dbReference type="SAM" id="MobiDB-lite"/>
    </source>
</evidence>
<sequence>MSSTVTTQEVENSPTPPGEGAGAGAGSLWADAWAQLRRSPVFIVSTLIVLLVVSMALFPSLWTHTSPDKCILTSARKGPSEGHVFGSTILGCDMYTHIIYGARPSIFIAVIVTILTALIGGTLGVLSGFYGGWTDTLISRFTDVVLGLPFLLGALMFLALLQQQNGTSVSIVLVALGWTSMTRIVRGTVISLRDQDFVEASRALGASNFWLIRKHILPNALSPIIVLSTLYVGTYVSAEATLTFLGVGLQPPAISWGILVAQGEGYAVSGNPHLLIFPCAALIITVLSFILLGDVLRDALDPRGR</sequence>
<evidence type="ECO:0000259" key="9">
    <source>
        <dbReference type="PROSITE" id="PS50928"/>
    </source>
</evidence>
<dbReference type="Proteomes" id="UP001183648">
    <property type="component" value="Unassembled WGS sequence"/>
</dbReference>
<evidence type="ECO:0000256" key="5">
    <source>
        <dbReference type="ARBA" id="ARBA00022989"/>
    </source>
</evidence>
<evidence type="ECO:0000313" key="11">
    <source>
        <dbReference type="Proteomes" id="UP001183648"/>
    </source>
</evidence>
<dbReference type="PANTHER" id="PTHR43386">
    <property type="entry name" value="OLIGOPEPTIDE TRANSPORT SYSTEM PERMEASE PROTEIN APPC"/>
    <property type="match status" value="1"/>
</dbReference>
<comment type="caution">
    <text evidence="10">The sequence shown here is derived from an EMBL/GenBank/DDBJ whole genome shotgun (WGS) entry which is preliminary data.</text>
</comment>
<evidence type="ECO:0000256" key="4">
    <source>
        <dbReference type="ARBA" id="ARBA00022692"/>
    </source>
</evidence>
<feature type="region of interest" description="Disordered" evidence="8">
    <location>
        <begin position="1"/>
        <end position="23"/>
    </location>
</feature>
<keyword evidence="2 7" id="KW-0813">Transport</keyword>
<dbReference type="InterPro" id="IPR000515">
    <property type="entry name" value="MetI-like"/>
</dbReference>
<keyword evidence="5 7" id="KW-1133">Transmembrane helix</keyword>
<feature type="transmembrane region" description="Helical" evidence="7">
    <location>
        <begin position="275"/>
        <end position="296"/>
    </location>
</feature>
<keyword evidence="4 7" id="KW-0812">Transmembrane</keyword>
<feature type="transmembrane region" description="Helical" evidence="7">
    <location>
        <begin position="106"/>
        <end position="129"/>
    </location>
</feature>
<feature type="transmembrane region" description="Helical" evidence="7">
    <location>
        <begin position="41"/>
        <end position="62"/>
    </location>
</feature>
<dbReference type="Pfam" id="PF12911">
    <property type="entry name" value="OppC_N"/>
    <property type="match status" value="1"/>
</dbReference>
<evidence type="ECO:0000256" key="2">
    <source>
        <dbReference type="ARBA" id="ARBA00022448"/>
    </source>
</evidence>
<keyword evidence="11" id="KW-1185">Reference proteome</keyword>
<evidence type="ECO:0000256" key="1">
    <source>
        <dbReference type="ARBA" id="ARBA00004651"/>
    </source>
</evidence>
<dbReference type="PANTHER" id="PTHR43386:SF6">
    <property type="entry name" value="ABC TRANSPORTER PERMEASE PROTEIN"/>
    <property type="match status" value="1"/>
</dbReference>
<accession>A0ABU2BSQ1</accession>
<dbReference type="InterPro" id="IPR050366">
    <property type="entry name" value="BP-dependent_transpt_permease"/>
</dbReference>
<feature type="domain" description="ABC transmembrane type-1" evidence="9">
    <location>
        <begin position="102"/>
        <end position="293"/>
    </location>
</feature>
<dbReference type="EMBL" id="JAVDYG010000001">
    <property type="protein sequence ID" value="MDR7361019.1"/>
    <property type="molecule type" value="Genomic_DNA"/>
</dbReference>
<evidence type="ECO:0000313" key="10">
    <source>
        <dbReference type="EMBL" id="MDR7361019.1"/>
    </source>
</evidence>
<organism evidence="10 11">
    <name type="scientific">Nocardioides marmoribigeumensis</name>
    <dbReference type="NCBI Taxonomy" id="433649"/>
    <lineage>
        <taxon>Bacteria</taxon>
        <taxon>Bacillati</taxon>
        <taxon>Actinomycetota</taxon>
        <taxon>Actinomycetes</taxon>
        <taxon>Propionibacteriales</taxon>
        <taxon>Nocardioidaceae</taxon>
        <taxon>Nocardioides</taxon>
    </lineage>
</organism>
<reference evidence="10 11" key="1">
    <citation type="submission" date="2023-07" db="EMBL/GenBank/DDBJ databases">
        <title>Sequencing the genomes of 1000 actinobacteria strains.</title>
        <authorList>
            <person name="Klenk H.-P."/>
        </authorList>
    </citation>
    <scope>NUCLEOTIDE SEQUENCE [LARGE SCALE GENOMIC DNA]</scope>
    <source>
        <strain evidence="10 11">DSM 19426</strain>
    </source>
</reference>
<feature type="compositionally biased region" description="Polar residues" evidence="8">
    <location>
        <begin position="1"/>
        <end position="13"/>
    </location>
</feature>
<evidence type="ECO:0000256" key="6">
    <source>
        <dbReference type="ARBA" id="ARBA00023136"/>
    </source>
</evidence>
<comment type="subcellular location">
    <subcellularLocation>
        <location evidence="1 7">Cell membrane</location>
        <topology evidence="1 7">Multi-pass membrane protein</topology>
    </subcellularLocation>
</comment>
<dbReference type="InterPro" id="IPR025966">
    <property type="entry name" value="OppC_N"/>
</dbReference>
<dbReference type="Gene3D" id="1.10.3720.10">
    <property type="entry name" value="MetI-like"/>
    <property type="match status" value="1"/>
</dbReference>
<comment type="similarity">
    <text evidence="7">Belongs to the binding-protein-dependent transport system permease family.</text>
</comment>
<evidence type="ECO:0000256" key="3">
    <source>
        <dbReference type="ARBA" id="ARBA00022475"/>
    </source>
</evidence>
<dbReference type="RefSeq" id="WP_310298364.1">
    <property type="nucleotide sequence ID" value="NZ_BAAAPS010000002.1"/>
</dbReference>
<feature type="transmembrane region" description="Helical" evidence="7">
    <location>
        <begin position="141"/>
        <end position="161"/>
    </location>
</feature>
<dbReference type="PROSITE" id="PS50928">
    <property type="entry name" value="ABC_TM1"/>
    <property type="match status" value="1"/>
</dbReference>
<evidence type="ECO:0000256" key="7">
    <source>
        <dbReference type="RuleBase" id="RU363032"/>
    </source>
</evidence>
<dbReference type="Pfam" id="PF00528">
    <property type="entry name" value="BPD_transp_1"/>
    <property type="match status" value="1"/>
</dbReference>
<proteinExistence type="inferred from homology"/>
<name>A0ABU2BSQ1_9ACTN</name>
<keyword evidence="6 7" id="KW-0472">Membrane</keyword>
<gene>
    <name evidence="10" type="ORF">J2S63_000572</name>
</gene>
<feature type="transmembrane region" description="Helical" evidence="7">
    <location>
        <begin position="83"/>
        <end position="100"/>
    </location>
</feature>
<feature type="transmembrane region" description="Helical" evidence="7">
    <location>
        <begin position="216"/>
        <end position="236"/>
    </location>
</feature>